<reference evidence="1 2" key="1">
    <citation type="submission" date="2013-03" db="EMBL/GenBank/DDBJ databases">
        <title>The Genome Sequence of Cladophialophora psammophila CBS 110553.</title>
        <authorList>
            <consortium name="The Broad Institute Genomics Platform"/>
            <person name="Cuomo C."/>
            <person name="de Hoog S."/>
            <person name="Gorbushina A."/>
            <person name="Walker B."/>
            <person name="Young S.K."/>
            <person name="Zeng Q."/>
            <person name="Gargeya S."/>
            <person name="Fitzgerald M."/>
            <person name="Haas B."/>
            <person name="Abouelleil A."/>
            <person name="Allen A.W."/>
            <person name="Alvarado L."/>
            <person name="Arachchi H.M."/>
            <person name="Berlin A.M."/>
            <person name="Chapman S.B."/>
            <person name="Gainer-Dewar J."/>
            <person name="Goldberg J."/>
            <person name="Griggs A."/>
            <person name="Gujja S."/>
            <person name="Hansen M."/>
            <person name="Howarth C."/>
            <person name="Imamovic A."/>
            <person name="Ireland A."/>
            <person name="Larimer J."/>
            <person name="McCowan C."/>
            <person name="Murphy C."/>
            <person name="Pearson M."/>
            <person name="Poon T.W."/>
            <person name="Priest M."/>
            <person name="Roberts A."/>
            <person name="Saif S."/>
            <person name="Shea T."/>
            <person name="Sisk P."/>
            <person name="Sykes S."/>
            <person name="Wortman J."/>
            <person name="Nusbaum C."/>
            <person name="Birren B."/>
        </authorList>
    </citation>
    <scope>NUCLEOTIDE SEQUENCE [LARGE SCALE GENOMIC DNA]</scope>
    <source>
        <strain evidence="1 2">CBS 110553</strain>
    </source>
</reference>
<dbReference type="GeneID" id="19191220"/>
<proteinExistence type="predicted"/>
<evidence type="ECO:0000313" key="1">
    <source>
        <dbReference type="EMBL" id="EXJ70441.1"/>
    </source>
</evidence>
<dbReference type="OrthoDB" id="10018191at2759"/>
<accession>W9X0K5</accession>
<protein>
    <recommendedName>
        <fullName evidence="3">Transcription factor domain-containing protein</fullName>
    </recommendedName>
</protein>
<dbReference type="EMBL" id="AMGX01000009">
    <property type="protein sequence ID" value="EXJ70441.1"/>
    <property type="molecule type" value="Genomic_DNA"/>
</dbReference>
<dbReference type="AlphaFoldDB" id="W9X0K5"/>
<comment type="caution">
    <text evidence="1">The sequence shown here is derived from an EMBL/GenBank/DDBJ whole genome shotgun (WGS) entry which is preliminary data.</text>
</comment>
<name>W9X0K5_9EURO</name>
<sequence length="635" mass="69856">MGHGADGIGVEYDGSAHGSLTSVHETQAPVDNILVSHPEATQENGFLLLTDNQDLAFNDMFMAADPYLSIFEDIPLRSLMSPTQDNFFEDLVTVPGLNPLDFVSNPCPDPFDASFDMVEPVEDHVSNQAQRQQQRLATAYNKLNEYSTWPYPSRAASPRSAATHAQFLEELGNLAPLADDSLIMDIFIGLFQTYITPTFPCFRGFRIDSSTREEVSLAMAAAGGLYCPAPKSELIAKWMHHFSRRKLLTAFYGNHFLGQTQTVDVLKAWILTEIFAFLSGDKRSVSLLDTYHAHLIQAVRACSSRDTESDADGNSLRQVLHAVNLLECYRVVLLQRASMLYPFSVLPGLSTFDMISARDRTPSGPDSMLSILRSLASPSGVPKLIDCQADSIQTLCALSLLLSHSRRLPSSLSKYLQGSNNNPHGALGAWRQEFLEVAFQRWLSFHTTEPSPGTMMLFHTMHISMFSSFANLEGSARDSLTRPNATSRQPSTCLPANSAIPVNLSAPQGQQPRLPKNGCFTSDLDQEKAIWHAHRILKIAKSMSARLPSHTGKRVHLLREAAAAVDGEPTHYSHAVYYASMVLWYSGHSDTRSLYEEATAISLGIDLLGSSSSPVAAVFKKTLRALISQSERGNG</sequence>
<evidence type="ECO:0008006" key="3">
    <source>
        <dbReference type="Google" id="ProtNLM"/>
    </source>
</evidence>
<dbReference type="Proteomes" id="UP000019471">
    <property type="component" value="Unassembled WGS sequence"/>
</dbReference>
<keyword evidence="2" id="KW-1185">Reference proteome</keyword>
<dbReference type="STRING" id="1182543.W9X0K5"/>
<organism evidence="1 2">
    <name type="scientific">Cladophialophora psammophila CBS 110553</name>
    <dbReference type="NCBI Taxonomy" id="1182543"/>
    <lineage>
        <taxon>Eukaryota</taxon>
        <taxon>Fungi</taxon>
        <taxon>Dikarya</taxon>
        <taxon>Ascomycota</taxon>
        <taxon>Pezizomycotina</taxon>
        <taxon>Eurotiomycetes</taxon>
        <taxon>Chaetothyriomycetidae</taxon>
        <taxon>Chaetothyriales</taxon>
        <taxon>Herpotrichiellaceae</taxon>
        <taxon>Cladophialophora</taxon>
    </lineage>
</organism>
<dbReference type="RefSeq" id="XP_007745293.1">
    <property type="nucleotide sequence ID" value="XM_007747103.1"/>
</dbReference>
<evidence type="ECO:0000313" key="2">
    <source>
        <dbReference type="Proteomes" id="UP000019471"/>
    </source>
</evidence>
<gene>
    <name evidence="1" type="ORF">A1O5_06509</name>
</gene>
<dbReference type="HOGENOM" id="CLU_430825_0_0_1"/>